<dbReference type="EMBL" id="RJKL01000001">
    <property type="protein sequence ID" value="ROP33431.1"/>
    <property type="molecule type" value="Genomic_DNA"/>
</dbReference>
<sequence>MTADLRPAIAQTLSTFWLTPTYEEAVAWGTYPYDSDPLARATRPLASPFRPDELTPVLNGHALNQGKRAWLQGSLAISNSQGQQVTAVLRPHYETLGAPATD</sequence>
<gene>
    <name evidence="1" type="ORF">EDD30_6411</name>
</gene>
<evidence type="ECO:0000313" key="1">
    <source>
        <dbReference type="EMBL" id="ROP33431.1"/>
    </source>
</evidence>
<organism evidence="1 2">
    <name type="scientific">Couchioplanes caeruleus</name>
    <dbReference type="NCBI Taxonomy" id="56438"/>
    <lineage>
        <taxon>Bacteria</taxon>
        <taxon>Bacillati</taxon>
        <taxon>Actinomycetota</taxon>
        <taxon>Actinomycetes</taxon>
        <taxon>Micromonosporales</taxon>
        <taxon>Micromonosporaceae</taxon>
        <taxon>Couchioplanes</taxon>
    </lineage>
</organism>
<accession>A0A3N1GT47</accession>
<evidence type="ECO:0000313" key="2">
    <source>
        <dbReference type="Proteomes" id="UP000271683"/>
    </source>
</evidence>
<protein>
    <submittedName>
        <fullName evidence="1">Uncharacterized protein</fullName>
    </submittedName>
</protein>
<comment type="caution">
    <text evidence="1">The sequence shown here is derived from an EMBL/GenBank/DDBJ whole genome shotgun (WGS) entry which is preliminary data.</text>
</comment>
<name>A0A3N1GT47_9ACTN</name>
<dbReference type="Proteomes" id="UP000271683">
    <property type="component" value="Unassembled WGS sequence"/>
</dbReference>
<reference evidence="1 2" key="1">
    <citation type="submission" date="2018-11" db="EMBL/GenBank/DDBJ databases">
        <title>Sequencing the genomes of 1000 actinobacteria strains.</title>
        <authorList>
            <person name="Klenk H.-P."/>
        </authorList>
    </citation>
    <scope>NUCLEOTIDE SEQUENCE [LARGE SCALE GENOMIC DNA]</scope>
    <source>
        <strain evidence="1 2">DSM 43634</strain>
    </source>
</reference>
<dbReference type="AlphaFoldDB" id="A0A3N1GT47"/>
<proteinExistence type="predicted"/>